<sequence>MSTADTASQFSEADHPPPTTTHTTHRFTCLSCQVAFATAESQRDHMRTDWHRYNLKRKAAELPPVTALVFAQKLQDQKLRAAQEAERAQFTAECVPCGKTYATENAYKSHLASKKHRDAAARFEAAEAKRAAEATESAKTGTNDDDDDDDDEDARQPEPRINWHERLARAATEEEFEAVMRDKMAASRPLAESECLFCPHAAESFEENLSHMAKAHSFFIPDIEYLVDIKGLIKYLGDKVAIANVCIYCNGKGRTLHSTEAVQNHMISKGHCKMIYEDGAEDEYVDFYDFSLAYAADDDAAAGDDDMDAEEEIVSGDDDDEGWEDDDGTTRRQRPKKQPYISADETELVLPSGVRIGHRMFRTYWKQNLRSTEIVPGSMRDPEMMRRMTGQYKLLGYTNPQSMSAVLAVRRKQQEHRERHEQSRKQQRREYEFRTKIGFVANNQKHFVDPNRPT</sequence>
<keyword evidence="12" id="KW-1185">Reference proteome</keyword>
<evidence type="ECO:0000256" key="8">
    <source>
        <dbReference type="ARBA" id="ARBA00034126"/>
    </source>
</evidence>
<name>A0ABR4N8F1_9FUNG</name>
<proteinExistence type="inferred from homology"/>
<evidence type="ECO:0000313" key="11">
    <source>
        <dbReference type="EMBL" id="KAL2915802.1"/>
    </source>
</evidence>
<dbReference type="InterPro" id="IPR013087">
    <property type="entry name" value="Znf_C2H2_type"/>
</dbReference>
<feature type="domain" description="C2H2-type" evidence="10">
    <location>
        <begin position="94"/>
        <end position="116"/>
    </location>
</feature>
<evidence type="ECO:0000256" key="2">
    <source>
        <dbReference type="ARBA" id="ARBA00022490"/>
    </source>
</evidence>
<dbReference type="SMART" id="SM00451">
    <property type="entry name" value="ZnF_U1"/>
    <property type="match status" value="2"/>
</dbReference>
<evidence type="ECO:0000256" key="7">
    <source>
        <dbReference type="ARBA" id="ARBA00022833"/>
    </source>
</evidence>
<dbReference type="InterPro" id="IPR041661">
    <property type="entry name" value="ZN622/Rei1/Reh1_Znf-C2H2"/>
</dbReference>
<feature type="domain" description="C2H2-type" evidence="10">
    <location>
        <begin position="29"/>
        <end position="51"/>
    </location>
</feature>
<evidence type="ECO:0000256" key="5">
    <source>
        <dbReference type="ARBA" id="ARBA00022737"/>
    </source>
</evidence>
<comment type="caution">
    <text evidence="11">The sequence shown here is derived from an EMBL/GenBank/DDBJ whole genome shotgun (WGS) entry which is preliminary data.</text>
</comment>
<evidence type="ECO:0000256" key="3">
    <source>
        <dbReference type="ARBA" id="ARBA00022517"/>
    </source>
</evidence>
<feature type="region of interest" description="Disordered" evidence="9">
    <location>
        <begin position="312"/>
        <end position="339"/>
    </location>
</feature>
<dbReference type="InterPro" id="IPR022755">
    <property type="entry name" value="Znf_C2H2_jaz"/>
</dbReference>
<keyword evidence="2" id="KW-0963">Cytoplasm</keyword>
<feature type="compositionally biased region" description="Polar residues" evidence="9">
    <location>
        <begin position="1"/>
        <end position="11"/>
    </location>
</feature>
<feature type="region of interest" description="Disordered" evidence="9">
    <location>
        <begin position="123"/>
        <end position="162"/>
    </location>
</feature>
<comment type="subcellular location">
    <subcellularLocation>
        <location evidence="1">Cytoplasm</location>
    </subcellularLocation>
</comment>
<dbReference type="Pfam" id="PF12171">
    <property type="entry name" value="zf-C2H2_jaz"/>
    <property type="match status" value="1"/>
</dbReference>
<keyword evidence="7" id="KW-0862">Zinc</keyword>
<evidence type="ECO:0000256" key="4">
    <source>
        <dbReference type="ARBA" id="ARBA00022723"/>
    </source>
</evidence>
<dbReference type="Gene3D" id="3.30.160.60">
    <property type="entry name" value="Classic Zinc Finger"/>
    <property type="match status" value="1"/>
</dbReference>
<dbReference type="PROSITE" id="PS00028">
    <property type="entry name" value="ZINC_FINGER_C2H2_1"/>
    <property type="match status" value="2"/>
</dbReference>
<dbReference type="PANTHER" id="PTHR13182:SF8">
    <property type="entry name" value="CYTOPLASMIC 60S SUBUNIT BIOGENESIS FACTOR ZNF622"/>
    <property type="match status" value="1"/>
</dbReference>
<reference evidence="11 12" key="1">
    <citation type="submission" date="2023-09" db="EMBL/GenBank/DDBJ databases">
        <title>Pangenome analysis of Batrachochytrium dendrobatidis and related Chytrids.</title>
        <authorList>
            <person name="Yacoub M.N."/>
            <person name="Stajich J.E."/>
            <person name="James T.Y."/>
        </authorList>
    </citation>
    <scope>NUCLEOTIDE SEQUENCE [LARGE SCALE GENOMIC DNA]</scope>
    <source>
        <strain evidence="11 12">JEL0888</strain>
    </source>
</reference>
<dbReference type="InterPro" id="IPR036236">
    <property type="entry name" value="Znf_C2H2_sf"/>
</dbReference>
<feature type="compositionally biased region" description="Acidic residues" evidence="9">
    <location>
        <begin position="312"/>
        <end position="327"/>
    </location>
</feature>
<dbReference type="InterPro" id="IPR003604">
    <property type="entry name" value="Matrin/U1-like-C_Znf_C2H2"/>
</dbReference>
<comment type="similarity">
    <text evidence="8">Belongs to the REI1 family.</text>
</comment>
<evidence type="ECO:0000259" key="10">
    <source>
        <dbReference type="PROSITE" id="PS00028"/>
    </source>
</evidence>
<evidence type="ECO:0000256" key="9">
    <source>
        <dbReference type="SAM" id="MobiDB-lite"/>
    </source>
</evidence>
<feature type="compositionally biased region" description="Basic and acidic residues" evidence="9">
    <location>
        <begin position="123"/>
        <end position="133"/>
    </location>
</feature>
<keyword evidence="6" id="KW-0863">Zinc-finger</keyword>
<protein>
    <submittedName>
        <fullName evidence="11">Pre-60S factor rei1</fullName>
    </submittedName>
</protein>
<dbReference type="PANTHER" id="PTHR13182">
    <property type="entry name" value="ZINC FINGER PROTEIN 622"/>
    <property type="match status" value="1"/>
</dbReference>
<dbReference type="SMART" id="SM00355">
    <property type="entry name" value="ZnF_C2H2"/>
    <property type="match status" value="4"/>
</dbReference>
<keyword evidence="4" id="KW-0479">Metal-binding</keyword>
<dbReference type="Proteomes" id="UP001527925">
    <property type="component" value="Unassembled WGS sequence"/>
</dbReference>
<evidence type="ECO:0000313" key="12">
    <source>
        <dbReference type="Proteomes" id="UP001527925"/>
    </source>
</evidence>
<evidence type="ECO:0000256" key="1">
    <source>
        <dbReference type="ARBA" id="ARBA00004496"/>
    </source>
</evidence>
<accession>A0ABR4N8F1</accession>
<dbReference type="InterPro" id="IPR040025">
    <property type="entry name" value="Znf622/Rei1/Reh1"/>
</dbReference>
<dbReference type="EMBL" id="JADGIZ020000021">
    <property type="protein sequence ID" value="KAL2915802.1"/>
    <property type="molecule type" value="Genomic_DNA"/>
</dbReference>
<keyword evidence="5" id="KW-0677">Repeat</keyword>
<organism evidence="11 12">
    <name type="scientific">Polyrhizophydium stewartii</name>
    <dbReference type="NCBI Taxonomy" id="2732419"/>
    <lineage>
        <taxon>Eukaryota</taxon>
        <taxon>Fungi</taxon>
        <taxon>Fungi incertae sedis</taxon>
        <taxon>Chytridiomycota</taxon>
        <taxon>Chytridiomycota incertae sedis</taxon>
        <taxon>Chytridiomycetes</taxon>
        <taxon>Rhizophydiales</taxon>
        <taxon>Rhizophydiales incertae sedis</taxon>
        <taxon>Polyrhizophydium</taxon>
    </lineage>
</organism>
<keyword evidence="3" id="KW-0690">Ribosome biogenesis</keyword>
<gene>
    <name evidence="11" type="primary">REI1</name>
    <name evidence="11" type="ORF">HK105_204749</name>
</gene>
<dbReference type="SUPFAM" id="SSF57667">
    <property type="entry name" value="beta-beta-alpha zinc fingers"/>
    <property type="match status" value="2"/>
</dbReference>
<evidence type="ECO:0000256" key="6">
    <source>
        <dbReference type="ARBA" id="ARBA00022771"/>
    </source>
</evidence>
<feature type="compositionally biased region" description="Acidic residues" evidence="9">
    <location>
        <begin position="143"/>
        <end position="153"/>
    </location>
</feature>
<feature type="region of interest" description="Disordered" evidence="9">
    <location>
        <begin position="1"/>
        <end position="24"/>
    </location>
</feature>
<dbReference type="Pfam" id="PF12756">
    <property type="entry name" value="zf-C2H2_2"/>
    <property type="match status" value="1"/>
</dbReference>